<protein>
    <submittedName>
        <fullName evidence="1">Uncharacterized protein</fullName>
    </submittedName>
</protein>
<comment type="caution">
    <text evidence="1">The sequence shown here is derived from an EMBL/GenBank/DDBJ whole genome shotgun (WGS) entry which is preliminary data.</text>
</comment>
<sequence length="240" mass="28488">MYNNDTRRRHNRRPNSNVNDTFDNYDTQIILENFTNCLLIYTNPVDCINFIREIVKERILLIISGVLSQSAPPQIHSLPTTTAIFIFCNDRQTYLPLLSEYSKITDVFTDQDSLMHSIQKTIHFISKQALTFSTFNHDKQKSTRNVSKDFGSFTWFQLLIDVLRKIPQTDRSKQDMLDTCREYCALNQIEMRKIKQFELTYDANQAIEWYTHNSFVYRLVNKGLRTEDVEIIYTFRFLYS</sequence>
<organism evidence="1 2">
    <name type="scientific">Rotaria sordida</name>
    <dbReference type="NCBI Taxonomy" id="392033"/>
    <lineage>
        <taxon>Eukaryota</taxon>
        <taxon>Metazoa</taxon>
        <taxon>Spiralia</taxon>
        <taxon>Gnathifera</taxon>
        <taxon>Rotifera</taxon>
        <taxon>Eurotatoria</taxon>
        <taxon>Bdelloidea</taxon>
        <taxon>Philodinida</taxon>
        <taxon>Philodinidae</taxon>
        <taxon>Rotaria</taxon>
    </lineage>
</organism>
<dbReference type="AlphaFoldDB" id="A0A815IMJ2"/>
<dbReference type="EMBL" id="CAJNOO010004038">
    <property type="protein sequence ID" value="CAF1365645.1"/>
    <property type="molecule type" value="Genomic_DNA"/>
</dbReference>
<dbReference type="Proteomes" id="UP000663882">
    <property type="component" value="Unassembled WGS sequence"/>
</dbReference>
<name>A0A815IMJ2_9BILA</name>
<dbReference type="OrthoDB" id="10054120at2759"/>
<evidence type="ECO:0000313" key="2">
    <source>
        <dbReference type="Proteomes" id="UP000663882"/>
    </source>
</evidence>
<accession>A0A815IMJ2</accession>
<evidence type="ECO:0000313" key="1">
    <source>
        <dbReference type="EMBL" id="CAF1365645.1"/>
    </source>
</evidence>
<reference evidence="1" key="1">
    <citation type="submission" date="2021-02" db="EMBL/GenBank/DDBJ databases">
        <authorList>
            <person name="Nowell W R."/>
        </authorList>
    </citation>
    <scope>NUCLEOTIDE SEQUENCE</scope>
</reference>
<proteinExistence type="predicted"/>
<gene>
    <name evidence="1" type="ORF">RFH988_LOCUS33062</name>
</gene>